<dbReference type="NCBIfam" id="NF041815">
    <property type="entry name" value="Avs4"/>
    <property type="match status" value="1"/>
</dbReference>
<dbReference type="Proteomes" id="UP001166947">
    <property type="component" value="Unassembled WGS sequence"/>
</dbReference>
<evidence type="ECO:0000313" key="2">
    <source>
        <dbReference type="EMBL" id="MCS4533939.1"/>
    </source>
</evidence>
<keyword evidence="3" id="KW-1185">Reference proteome</keyword>
<name>A0ABT2FDX0_9NEIS</name>
<evidence type="ECO:0000259" key="1">
    <source>
        <dbReference type="Pfam" id="PF20720"/>
    </source>
</evidence>
<proteinExistence type="predicted"/>
<organism evidence="2 3">
    <name type="scientific">Neisseria montereyensis</name>
    <dbReference type="NCBI Taxonomy" id="2973938"/>
    <lineage>
        <taxon>Bacteria</taxon>
        <taxon>Pseudomonadati</taxon>
        <taxon>Pseudomonadota</taxon>
        <taxon>Betaproteobacteria</taxon>
        <taxon>Neisseriales</taxon>
        <taxon>Neisseriaceae</taxon>
        <taxon>Neisseria</taxon>
    </lineage>
</organism>
<dbReference type="RefSeq" id="WP_259291729.1">
    <property type="nucleotide sequence ID" value="NZ_JANUXW010000004.1"/>
</dbReference>
<dbReference type="InterPro" id="IPR049050">
    <property type="entry name" value="nSTAND3"/>
</dbReference>
<comment type="caution">
    <text evidence="2">The sequence shown here is derived from an EMBL/GenBank/DDBJ whole genome shotgun (WGS) entry which is preliminary data.</text>
</comment>
<dbReference type="Pfam" id="PF20720">
    <property type="entry name" value="nSTAND3"/>
    <property type="match status" value="1"/>
</dbReference>
<dbReference type="SUPFAM" id="SSF52540">
    <property type="entry name" value="P-loop containing nucleoside triphosphate hydrolases"/>
    <property type="match status" value="1"/>
</dbReference>
<dbReference type="InterPro" id="IPR027417">
    <property type="entry name" value="P-loop_NTPase"/>
</dbReference>
<sequence length="1568" mass="184203">MNWALFSVKNNDKEERAFEQMAYFLFCAEFDNHIGLFRYKNQTGIETEPLEKDGVWYGFSAKFYQVPIKDRKRQIIENIQKAKSKNPKINIIYFYVNQELSESSNAGNKKPNYQIDIEQACKGLGVTLEWRVPSHLERQLALPKNKYIYDLFFNLKPTLDQLLDNVEKHNLNILNAIRTSIMVEDKKIEIDRTEWVSKLSEKINQGQNLIISGEGGSGKTAIIKRFYNKYAKEIPICIFKATELNINHISDLFKFDHNFSLADFFESYANEAKKLFIIDSAEKLSEISNQNVLNNLIDKLSEHNWTMVFTTRLSYLDDLRFHLKESYGLKCETLDLKLISNEKLTEISGEFNIELPTNENFKDRIRNLFYLNEYISYKSADETINSFAEFIDLLWKKKIQNNAVQKNNIYIKRGRCFLEIAKARANTGKFYIDGSDLSQEALAGLKQDDILGYDEKHDGYFITHDIYEEWALNRIIEQAYCNHSVDEFFQTIGEGLPIRRAFRYWLSEKLLENNREIKGFIKQSVINFTNKSSAQFFWKDEVLISVLLSDYAEEFFTLFEKELLADNFYILKHILFLLQVACSDVGDLNYSPKPKGKGWDTTIAFIYNHKDKDDFFKTHYDLVLPVLLAWSQAHDKGITTRLSGLLSLYILKEAELEKTLSLRGKSEELAYTIIFLACDEIQDELVDIFNIVFENECFKSEHPYYRLCSIIVEESYRAGRLIQLLPQSIIPLCEFFWLEKNESKSSLYNYRHDIEIHYGLHRSTTHYYTPASAYQTPTWWLLNSKGFLTAIDFIVRFTNKTIEKYAVSNIDDVREITLIINNKEITQFHSLTLWMMYRGTGSPVTPYLLQSMHMALEKFLLQFVEVSPEIIEKILLKILVNAKSSSLTSVVCSIVLAYPNKFPQIALILFSSKDLFHADSRRRDFENQANSLYSIGYGLNVIANGLYVEERLKTCEDTHRKNDLESLCWQYQILGVEGYSDKENAEFIEAIFSTLDKHQASFSDSEEDIKKSILFTRMDKRKLKPKIIDDADGSKIYFSTELTDSQKQLSEDSQSQINETFKYLALQQWATKFDEKKSESVRKYNENPLLALKEMKELINKLVEESRNQDSSEFVQFNKATPFKVCAKLIIEHSDKLTKDDQTLCKEWIVGSIERLISDYYFYQISDGIEECIHALPKLIDLFPKETDDFIGLFILIFFDQHPINGFSRVSDYAIDSIYEQNLWQKNPDIANQILNIYIQYKPLFNQVVLEPRNSPNYRDQPSVRFKKFQELYNKVYDGDEDKIELDIEQLENHGIQDLEVILQILPNNTDEVEHLAILNKILPRLAEKLLRDKDRSNHDDNLYRTRIIGFQKISEILLNRKSDQEIDELIHPFLIHFKINEYLSDFIENLVLSEDRIQRNDNFWYIWALIYPKIIGIFSSRNLYRDSGDQIIINYLLAWRWWGEKQKKWHSLNPQNFWLYERISTDLPSYPAVLYSITRVLYSIGSQFHEEGIDWLFNIISSKPDLELRGLEPNTLFYLENILRKFTFLNREKIKRDFKLKEKLITILTFMVERASAHGYLLRENIL</sequence>
<accession>A0ABT2FDX0</accession>
<dbReference type="Gene3D" id="3.40.50.300">
    <property type="entry name" value="P-loop containing nucleotide triphosphate hydrolases"/>
    <property type="match status" value="1"/>
</dbReference>
<dbReference type="EMBL" id="JANUXW010000004">
    <property type="protein sequence ID" value="MCS4533939.1"/>
    <property type="molecule type" value="Genomic_DNA"/>
</dbReference>
<reference evidence="2" key="2">
    <citation type="journal article" date="2023" name="Curr. Microbiol.">
        <title>Neisseria montereyensis sp. nov., Isolated from Oropharynx of California Sea Lion (Zalophus californianus): Genomic, Phylogenetic, and Phenotypic Study.</title>
        <authorList>
            <person name="Volokhov D.V."/>
            <person name="Zagorodnyaya T.A."/>
            <person name="Furtak V.A."/>
            <person name="Nattanmai G."/>
            <person name="Randall L."/>
            <person name="Jose S."/>
            <person name="Gao Y."/>
            <person name="Gulland F.M."/>
            <person name="Eisenberg T."/>
            <person name="Delmonte P."/>
            <person name="Blom J."/>
            <person name="Mitchell K.K."/>
        </authorList>
    </citation>
    <scope>NUCLEOTIDE SEQUENCE</scope>
    <source>
        <strain evidence="2">CSL10203-ORH2</strain>
    </source>
</reference>
<gene>
    <name evidence="2" type="ORF">NXS09_06450</name>
</gene>
<protein>
    <recommendedName>
        <fullName evidence="1">Novel STAND NTPase 3 domain-containing protein</fullName>
    </recommendedName>
</protein>
<feature type="domain" description="Novel STAND NTPase 3" evidence="1">
    <location>
        <begin position="194"/>
        <end position="336"/>
    </location>
</feature>
<reference evidence="2" key="1">
    <citation type="submission" date="2022-08" db="EMBL/GenBank/DDBJ databases">
        <authorList>
            <person name="Volokhov D.V."/>
            <person name="Furtak V.A."/>
            <person name="Zagorodnyaya T.A."/>
        </authorList>
    </citation>
    <scope>NUCLEOTIDE SEQUENCE</scope>
    <source>
        <strain evidence="2">CSL10203-ORH2</strain>
    </source>
</reference>
<evidence type="ECO:0000313" key="3">
    <source>
        <dbReference type="Proteomes" id="UP001166947"/>
    </source>
</evidence>